<keyword evidence="5" id="KW-1185">Reference proteome</keyword>
<proteinExistence type="predicted"/>
<keyword evidence="1" id="KW-1015">Disulfide bond</keyword>
<dbReference type="InterPro" id="IPR050976">
    <property type="entry name" value="Snaclec"/>
</dbReference>
<feature type="domain" description="C-type lectin" evidence="2">
    <location>
        <begin position="1"/>
        <end position="96"/>
    </location>
</feature>
<sequence length="96" mass="10128">QMSSKKDNWTAASSACEKDASTLISIHNKQVNDYARRSAVSAGLIDGMHIGAHVSTSGATSWVDGTPMDYNNFEPGFPIAGLGECSSMDTNMVTGQ</sequence>
<dbReference type="Gene3D" id="3.10.100.10">
    <property type="entry name" value="Mannose-Binding Protein A, subunit A"/>
    <property type="match status" value="1"/>
</dbReference>
<dbReference type="InterPro" id="IPR001304">
    <property type="entry name" value="C-type_lectin-like"/>
</dbReference>
<protein>
    <recommendedName>
        <fullName evidence="2">C-type lectin domain-containing protein</fullName>
    </recommendedName>
</protein>
<dbReference type="AlphaFoldDB" id="A0AAV5WXW4"/>
<dbReference type="PANTHER" id="PTHR22991:SF40">
    <property type="entry name" value="PROTEIN CBG13490"/>
    <property type="match status" value="1"/>
</dbReference>
<dbReference type="CDD" id="cd00037">
    <property type="entry name" value="CLECT"/>
    <property type="match status" value="1"/>
</dbReference>
<name>A0AAV5WXW4_9BILA</name>
<reference evidence="4" key="1">
    <citation type="submission" date="2023-10" db="EMBL/GenBank/DDBJ databases">
        <title>Genome assembly of Pristionchus species.</title>
        <authorList>
            <person name="Yoshida K."/>
            <person name="Sommer R.J."/>
        </authorList>
    </citation>
    <scope>NUCLEOTIDE SEQUENCE</scope>
    <source>
        <strain evidence="4">RS5133</strain>
    </source>
</reference>
<organism evidence="4 5">
    <name type="scientific">Pristionchus fissidentatus</name>
    <dbReference type="NCBI Taxonomy" id="1538716"/>
    <lineage>
        <taxon>Eukaryota</taxon>
        <taxon>Metazoa</taxon>
        <taxon>Ecdysozoa</taxon>
        <taxon>Nematoda</taxon>
        <taxon>Chromadorea</taxon>
        <taxon>Rhabditida</taxon>
        <taxon>Rhabditina</taxon>
        <taxon>Diplogasteromorpha</taxon>
        <taxon>Diplogasteroidea</taxon>
        <taxon>Neodiplogasteridae</taxon>
        <taxon>Pristionchus</taxon>
    </lineage>
</organism>
<evidence type="ECO:0000259" key="2">
    <source>
        <dbReference type="PROSITE" id="PS50041"/>
    </source>
</evidence>
<dbReference type="PANTHER" id="PTHR22991">
    <property type="entry name" value="PROTEIN CBG13490"/>
    <property type="match status" value="1"/>
</dbReference>
<dbReference type="Proteomes" id="UP001432322">
    <property type="component" value="Unassembled WGS sequence"/>
</dbReference>
<evidence type="ECO:0000313" key="3">
    <source>
        <dbReference type="EMBL" id="GMT34571.1"/>
    </source>
</evidence>
<dbReference type="Pfam" id="PF00059">
    <property type="entry name" value="Lectin_C"/>
    <property type="match status" value="1"/>
</dbReference>
<feature type="non-terminal residue" evidence="4">
    <location>
        <position position="1"/>
    </location>
</feature>
<evidence type="ECO:0000256" key="1">
    <source>
        <dbReference type="ARBA" id="ARBA00023157"/>
    </source>
</evidence>
<dbReference type="InterPro" id="IPR016187">
    <property type="entry name" value="CTDL_fold"/>
</dbReference>
<dbReference type="PROSITE" id="PS50041">
    <property type="entry name" value="C_TYPE_LECTIN_2"/>
    <property type="match status" value="1"/>
</dbReference>
<gene>
    <name evidence="3" type="ORF">PFISCL1PPCAC_25868</name>
    <name evidence="4" type="ORF">PFISCL1PPCAC_25869</name>
</gene>
<dbReference type="EMBL" id="BTSY01000006">
    <property type="protein sequence ID" value="GMT34572.1"/>
    <property type="molecule type" value="Genomic_DNA"/>
</dbReference>
<accession>A0AAV5WXW4</accession>
<feature type="non-terminal residue" evidence="4">
    <location>
        <position position="96"/>
    </location>
</feature>
<dbReference type="SUPFAM" id="SSF56436">
    <property type="entry name" value="C-type lectin-like"/>
    <property type="match status" value="1"/>
</dbReference>
<evidence type="ECO:0000313" key="5">
    <source>
        <dbReference type="Proteomes" id="UP001432322"/>
    </source>
</evidence>
<dbReference type="EMBL" id="BTSY01000006">
    <property type="protein sequence ID" value="GMT34571.1"/>
    <property type="molecule type" value="Genomic_DNA"/>
</dbReference>
<comment type="caution">
    <text evidence="4">The sequence shown here is derived from an EMBL/GenBank/DDBJ whole genome shotgun (WGS) entry which is preliminary data.</text>
</comment>
<evidence type="ECO:0000313" key="4">
    <source>
        <dbReference type="EMBL" id="GMT34572.1"/>
    </source>
</evidence>
<dbReference type="InterPro" id="IPR016186">
    <property type="entry name" value="C-type_lectin-like/link_sf"/>
</dbReference>